<feature type="transmembrane region" description="Helical" evidence="1">
    <location>
        <begin position="92"/>
        <end position="113"/>
    </location>
</feature>
<keyword evidence="1" id="KW-0812">Transmembrane</keyword>
<protein>
    <recommendedName>
        <fullName evidence="4">Glycosyl transferase</fullName>
    </recommendedName>
</protein>
<reference evidence="2 3" key="2">
    <citation type="submission" date="2019-08" db="EMBL/GenBank/DDBJ databases">
        <authorList>
            <person name="Henke P."/>
        </authorList>
    </citation>
    <scope>NUCLEOTIDE SEQUENCE [LARGE SCALE GENOMIC DNA]</scope>
    <source>
        <strain evidence="2">Phe10_nw2017</strain>
    </source>
</reference>
<evidence type="ECO:0008006" key="4">
    <source>
        <dbReference type="Google" id="ProtNLM"/>
    </source>
</evidence>
<evidence type="ECO:0000313" key="2">
    <source>
        <dbReference type="EMBL" id="TWW08168.1"/>
    </source>
</evidence>
<sequence length="135" mass="15057">IFDATDLATCRMYQSLSETWQGLLKNATEGFARWPALPMITVVMAAVFVFPPILMIAGAVGLLPEALTGPVAIALFSGYLPRVICCLRYDRAWLGALLHPVAVVLFLAIQWTAWVDQKRGRTVQWRQRSYETLSS</sequence>
<feature type="non-terminal residue" evidence="2">
    <location>
        <position position="1"/>
    </location>
</feature>
<keyword evidence="3" id="KW-1185">Reference proteome</keyword>
<organism evidence="2 3">
    <name type="scientific">Planctomyces bekefii</name>
    <dbReference type="NCBI Taxonomy" id="1653850"/>
    <lineage>
        <taxon>Bacteria</taxon>
        <taxon>Pseudomonadati</taxon>
        <taxon>Planctomycetota</taxon>
        <taxon>Planctomycetia</taxon>
        <taxon>Planctomycetales</taxon>
        <taxon>Planctomycetaceae</taxon>
        <taxon>Planctomyces</taxon>
    </lineage>
</organism>
<name>A0A5C6M0P5_9PLAN</name>
<dbReference type="Proteomes" id="UP000321083">
    <property type="component" value="Unassembled WGS sequence"/>
</dbReference>
<evidence type="ECO:0000313" key="3">
    <source>
        <dbReference type="Proteomes" id="UP000321083"/>
    </source>
</evidence>
<reference evidence="2 3" key="1">
    <citation type="submission" date="2019-08" db="EMBL/GenBank/DDBJ databases">
        <title>100 year-old enigma solved: identification of Planctomyces bekefii, the type genus and species of the phylum Planctomycetes.</title>
        <authorList>
            <person name="Svetlana D.N."/>
            <person name="Overmann J."/>
        </authorList>
    </citation>
    <scope>NUCLEOTIDE SEQUENCE [LARGE SCALE GENOMIC DNA]</scope>
    <source>
        <strain evidence="2">Phe10_nw2017</strain>
    </source>
</reference>
<feature type="transmembrane region" description="Helical" evidence="1">
    <location>
        <begin position="31"/>
        <end position="50"/>
    </location>
</feature>
<feature type="transmembrane region" description="Helical" evidence="1">
    <location>
        <begin position="56"/>
        <end position="80"/>
    </location>
</feature>
<proteinExistence type="predicted"/>
<accession>A0A5C6M0P5</accession>
<evidence type="ECO:0000256" key="1">
    <source>
        <dbReference type="SAM" id="Phobius"/>
    </source>
</evidence>
<keyword evidence="1" id="KW-1133">Transmembrane helix</keyword>
<gene>
    <name evidence="2" type="ORF">E3A20_27020</name>
</gene>
<dbReference type="EMBL" id="SRHE01000806">
    <property type="protein sequence ID" value="TWW08168.1"/>
    <property type="molecule type" value="Genomic_DNA"/>
</dbReference>
<comment type="caution">
    <text evidence="2">The sequence shown here is derived from an EMBL/GenBank/DDBJ whole genome shotgun (WGS) entry which is preliminary data.</text>
</comment>
<dbReference type="AlphaFoldDB" id="A0A5C6M0P5"/>
<keyword evidence="1" id="KW-0472">Membrane</keyword>